<dbReference type="PANTHER" id="PTHR11692">
    <property type="entry name" value="BIFUNCTIONAL PURINE BIOSYNTHESIS PROTEIN PURH"/>
    <property type="match status" value="1"/>
</dbReference>
<keyword evidence="7" id="KW-0665">Pyrimidine biosynthesis</keyword>
<proteinExistence type="inferred from homology"/>
<keyword evidence="5" id="KW-0658">Purine biosynthesis</keyword>
<dbReference type="InterPro" id="IPR011607">
    <property type="entry name" value="MGS-like_dom"/>
</dbReference>
<feature type="region of interest" description="Disordered" evidence="9">
    <location>
        <begin position="1"/>
        <end position="23"/>
    </location>
</feature>
<evidence type="ECO:0000256" key="3">
    <source>
        <dbReference type="ARBA" id="ARBA00007667"/>
    </source>
</evidence>
<dbReference type="HAMAP" id="MF_00139">
    <property type="entry name" value="PurH"/>
    <property type="match status" value="1"/>
</dbReference>
<gene>
    <name evidence="11" type="primary">purH</name>
</gene>
<dbReference type="InterPro" id="IPR024051">
    <property type="entry name" value="AICAR_Tfase_dup_dom_sf"/>
</dbReference>
<dbReference type="Pfam" id="PF02142">
    <property type="entry name" value="MGS"/>
    <property type="match status" value="1"/>
</dbReference>
<evidence type="ECO:0000256" key="1">
    <source>
        <dbReference type="ARBA" id="ARBA00004844"/>
    </source>
</evidence>
<evidence type="ECO:0000256" key="4">
    <source>
        <dbReference type="ARBA" id="ARBA00022679"/>
    </source>
</evidence>
<dbReference type="SMART" id="SM00798">
    <property type="entry name" value="AICARFT_IMPCHas"/>
    <property type="match status" value="1"/>
</dbReference>
<evidence type="ECO:0000256" key="6">
    <source>
        <dbReference type="ARBA" id="ARBA00022801"/>
    </source>
</evidence>
<comment type="pathway">
    <text evidence="1">Purine metabolism; IMP biosynthesis via de novo pathway; IMP from 5-formamido-1-(5-phospho-D-ribosyl)imidazole-4-carboxamide: step 1/1.</text>
</comment>
<dbReference type="SMART" id="SM00851">
    <property type="entry name" value="MGS"/>
    <property type="match status" value="1"/>
</dbReference>
<feature type="compositionally biased region" description="Polar residues" evidence="9">
    <location>
        <begin position="1"/>
        <end position="22"/>
    </location>
</feature>
<dbReference type="EC" id="2.1.2.3" evidence="11"/>
<dbReference type="GO" id="GO:0004643">
    <property type="term" value="F:phosphoribosylaminoimidazolecarboxamide formyltransferase activity"/>
    <property type="evidence" value="ECO:0007669"/>
    <property type="project" value="UniProtKB-EC"/>
</dbReference>
<dbReference type="InterPro" id="IPR016193">
    <property type="entry name" value="Cytidine_deaminase-like"/>
</dbReference>
<dbReference type="PROSITE" id="PS51855">
    <property type="entry name" value="MGS"/>
    <property type="match status" value="1"/>
</dbReference>
<evidence type="ECO:0000256" key="7">
    <source>
        <dbReference type="ARBA" id="ARBA00022975"/>
    </source>
</evidence>
<dbReference type="SUPFAM" id="SSF53927">
    <property type="entry name" value="Cytidine deaminase-like"/>
    <property type="match status" value="1"/>
</dbReference>
<dbReference type="GO" id="GO:0003937">
    <property type="term" value="F:IMP cyclohydrolase activity"/>
    <property type="evidence" value="ECO:0007669"/>
    <property type="project" value="InterPro"/>
</dbReference>
<dbReference type="CDD" id="cd01421">
    <property type="entry name" value="IMPCH"/>
    <property type="match status" value="1"/>
</dbReference>
<sequence length="553" mass="59823">MSTSNQPGTTSEVPNKTGTNSPRALLSVYDKTGVTALAVALEAMGWKIVSTGGTARLLRESGVVVDDVSSITEHPEVFDGRVKTLHPAIHAPILARGNNPDDVQTLAQLGYPRIDMVVVNLYPFEEVAARQPPVEIDELIEMVDIGGPTLIRAAAKNHPDILVMADPSQYDEVLAHLQQTDGDPKSVPLDVRQRLALTAFQRTAAYDVALATTLAERFEGVELEGDLPPRLLISGGQLNRLRYGENPHQMAGFFDASRVGEIPEGLASANQHGGKELSFNNYLDLDAALRFARSVSGDEWSQWPHCCVIIKHTNACGVAISTNQVEAWNDALASDPESAFGCVIAFNQIVTSEVAEAIGGHFVECIIAPGFEDSALNILSEKKNRRMLTFDNFTPLNPELRWRQIDGGWLAQEEGAPQINWSEVKSVTKKSADEGQIDLARFGVTVCAQVKSNCVVFVQPSTTGFATVGIGPGQTSRVEAVRIAARRAGERATGAMMVSDAFFPFRDGIDTSHEIGITSVVQPGGSIRDQEVIDAADEHGMTMLFTGVRLFRH</sequence>
<dbReference type="Gene3D" id="3.40.140.20">
    <property type="match status" value="2"/>
</dbReference>
<dbReference type="PIRSF" id="PIRSF000414">
    <property type="entry name" value="AICARFT_IMPCHas"/>
    <property type="match status" value="1"/>
</dbReference>
<dbReference type="GO" id="GO:0006221">
    <property type="term" value="P:pyrimidine nucleotide biosynthetic process"/>
    <property type="evidence" value="ECO:0007669"/>
    <property type="project" value="UniProtKB-KW"/>
</dbReference>
<dbReference type="NCBIfam" id="NF002049">
    <property type="entry name" value="PRK00881.1"/>
    <property type="match status" value="1"/>
</dbReference>
<evidence type="ECO:0000313" key="11">
    <source>
        <dbReference type="EMBL" id="AIE92942.1"/>
    </source>
</evidence>
<dbReference type="FunFam" id="3.40.50.1380:FF:000001">
    <property type="entry name" value="Bifunctional purine biosynthesis protein PurH"/>
    <property type="match status" value="1"/>
</dbReference>
<dbReference type="PANTHER" id="PTHR11692:SF0">
    <property type="entry name" value="BIFUNCTIONAL PURINE BIOSYNTHESIS PROTEIN ATIC"/>
    <property type="match status" value="1"/>
</dbReference>
<accession>A0A075FTL8</accession>
<reference evidence="11" key="1">
    <citation type="journal article" date="2014" name="Genome Biol. Evol.">
        <title>Pangenome evidence for extensive interdomain horizontal transfer affecting lineage core and shell genes in uncultured planktonic thaumarchaeota and euryarchaeota.</title>
        <authorList>
            <person name="Deschamps P."/>
            <person name="Zivanovic Y."/>
            <person name="Moreira D."/>
            <person name="Rodriguez-Valera F."/>
            <person name="Lopez-Garcia P."/>
        </authorList>
    </citation>
    <scope>NUCLEOTIDE SEQUENCE</scope>
</reference>
<evidence type="ECO:0000256" key="8">
    <source>
        <dbReference type="ARBA" id="ARBA00023268"/>
    </source>
</evidence>
<keyword evidence="4 11" id="KW-0808">Transferase</keyword>
<name>A0A075FTL8_9EURY</name>
<dbReference type="InterPro" id="IPR002695">
    <property type="entry name" value="PurH-like"/>
</dbReference>
<organism evidence="11">
    <name type="scientific">uncultured marine group II/III euryarchaeote AD1000_30_D02</name>
    <dbReference type="NCBI Taxonomy" id="1457751"/>
    <lineage>
        <taxon>Archaea</taxon>
        <taxon>Methanobacteriati</taxon>
        <taxon>Methanobacteriota</taxon>
        <taxon>environmental samples</taxon>
    </lineage>
</organism>
<dbReference type="GO" id="GO:0005829">
    <property type="term" value="C:cytosol"/>
    <property type="evidence" value="ECO:0007669"/>
    <property type="project" value="TreeGrafter"/>
</dbReference>
<dbReference type="EMBL" id="KF900381">
    <property type="protein sequence ID" value="AIE92942.1"/>
    <property type="molecule type" value="Genomic_DNA"/>
</dbReference>
<dbReference type="UniPathway" id="UPA00074">
    <property type="reaction ID" value="UER00133"/>
</dbReference>
<evidence type="ECO:0000259" key="10">
    <source>
        <dbReference type="PROSITE" id="PS51855"/>
    </source>
</evidence>
<dbReference type="GO" id="GO:0006189">
    <property type="term" value="P:'de novo' IMP biosynthetic process"/>
    <property type="evidence" value="ECO:0007669"/>
    <property type="project" value="UniProtKB-UniPathway"/>
</dbReference>
<evidence type="ECO:0000256" key="5">
    <source>
        <dbReference type="ARBA" id="ARBA00022755"/>
    </source>
</evidence>
<dbReference type="SUPFAM" id="SSF52335">
    <property type="entry name" value="Methylglyoxal synthase-like"/>
    <property type="match status" value="1"/>
</dbReference>
<dbReference type="Gene3D" id="3.40.50.1380">
    <property type="entry name" value="Methylglyoxal synthase-like domain"/>
    <property type="match status" value="1"/>
</dbReference>
<dbReference type="InterPro" id="IPR036914">
    <property type="entry name" value="MGS-like_dom_sf"/>
</dbReference>
<feature type="domain" description="MGS-like" evidence="10">
    <location>
        <begin position="11"/>
        <end position="165"/>
    </location>
</feature>
<evidence type="ECO:0000256" key="9">
    <source>
        <dbReference type="SAM" id="MobiDB-lite"/>
    </source>
</evidence>
<keyword evidence="6" id="KW-0378">Hydrolase</keyword>
<comment type="similarity">
    <text evidence="3">Belongs to the PurH family.</text>
</comment>
<dbReference type="Pfam" id="PF01808">
    <property type="entry name" value="AICARFT_IMPCHas"/>
    <property type="match status" value="1"/>
</dbReference>
<keyword evidence="8" id="KW-0511">Multifunctional enzyme</keyword>
<comment type="pathway">
    <text evidence="2">Purine metabolism; IMP biosynthesis via de novo pathway; 5-formamido-1-(5-phospho-D-ribosyl)imidazole-4-carboxamide from 5-amino-1-(5-phospho-D-ribosyl)imidazole-4-carboxamide (10-formyl THF route): step 1/1.</text>
</comment>
<protein>
    <submittedName>
        <fullName evidence="11">Bifunctional purine biosynthesis protein (PurH)</fullName>
        <ecNumber evidence="11">2.1.2.3</ecNumber>
    </submittedName>
</protein>
<evidence type="ECO:0000256" key="2">
    <source>
        <dbReference type="ARBA" id="ARBA00004954"/>
    </source>
</evidence>
<dbReference type="AlphaFoldDB" id="A0A075FTL8"/>